<comment type="catalytic activity">
    <reaction evidence="1">
        <text>RNA(n) + a ribonucleoside 5'-triphosphate = RNA(n+1) + diphosphate</text>
        <dbReference type="Rhea" id="RHEA:21248"/>
        <dbReference type="Rhea" id="RHEA-COMP:14527"/>
        <dbReference type="Rhea" id="RHEA-COMP:17342"/>
        <dbReference type="ChEBI" id="CHEBI:33019"/>
        <dbReference type="ChEBI" id="CHEBI:61557"/>
        <dbReference type="ChEBI" id="CHEBI:140395"/>
        <dbReference type="EC" id="2.7.7.48"/>
    </reaction>
</comment>
<dbReference type="InterPro" id="IPR007855">
    <property type="entry name" value="RDRP"/>
</dbReference>
<comment type="function">
    <text evidence="1">Probably involved in the RNA silencing pathway and required for the generation of small interfering RNAs (siRNAs).</text>
</comment>
<dbReference type="EC" id="2.7.7.48" evidence="1"/>
<keyword evidence="1" id="KW-0548">Nucleotidyltransferase</keyword>
<dbReference type="PANTHER" id="PTHR23079">
    <property type="entry name" value="RNA-DEPENDENT RNA POLYMERASE"/>
    <property type="match status" value="1"/>
</dbReference>
<dbReference type="AlphaFoldDB" id="A0AAQ3U4N4"/>
<keyword evidence="1" id="KW-0696">RNA-directed RNA polymerase</keyword>
<keyword evidence="5" id="KW-1185">Reference proteome</keyword>
<dbReference type="EMBL" id="CP144751">
    <property type="protein sequence ID" value="WVZ83827.1"/>
    <property type="molecule type" value="Genomic_DNA"/>
</dbReference>
<organism evidence="4 5">
    <name type="scientific">Paspalum notatum var. saurae</name>
    <dbReference type="NCBI Taxonomy" id="547442"/>
    <lineage>
        <taxon>Eukaryota</taxon>
        <taxon>Viridiplantae</taxon>
        <taxon>Streptophyta</taxon>
        <taxon>Embryophyta</taxon>
        <taxon>Tracheophyta</taxon>
        <taxon>Spermatophyta</taxon>
        <taxon>Magnoliopsida</taxon>
        <taxon>Liliopsida</taxon>
        <taxon>Poales</taxon>
        <taxon>Poaceae</taxon>
        <taxon>PACMAD clade</taxon>
        <taxon>Panicoideae</taxon>
        <taxon>Andropogonodae</taxon>
        <taxon>Paspaleae</taxon>
        <taxon>Paspalinae</taxon>
        <taxon>Paspalum</taxon>
    </lineage>
</organism>
<comment type="similarity">
    <text evidence="1">Belongs to the RdRP family.</text>
</comment>
<evidence type="ECO:0000313" key="5">
    <source>
        <dbReference type="Proteomes" id="UP001341281"/>
    </source>
</evidence>
<dbReference type="InterPro" id="IPR058751">
    <property type="entry name" value="RDRP_helical"/>
</dbReference>
<keyword evidence="1" id="KW-0694">RNA-binding</keyword>
<accession>A0AAQ3U4N4</accession>
<feature type="domain" description="RDRP core" evidence="2">
    <location>
        <begin position="269"/>
        <end position="552"/>
    </location>
</feature>
<name>A0AAQ3U4N4_PASNO</name>
<keyword evidence="1" id="KW-0808">Transferase</keyword>
<dbReference type="GO" id="GO:0003968">
    <property type="term" value="F:RNA-directed RNA polymerase activity"/>
    <property type="evidence" value="ECO:0007669"/>
    <property type="project" value="UniProtKB-KW"/>
</dbReference>
<feature type="domain" description="RDRP helical" evidence="3">
    <location>
        <begin position="176"/>
        <end position="238"/>
    </location>
</feature>
<dbReference type="InterPro" id="IPR057596">
    <property type="entry name" value="RDRP_core"/>
</dbReference>
<keyword evidence="1" id="KW-0943">RNA-mediated gene silencing</keyword>
<evidence type="ECO:0000256" key="1">
    <source>
        <dbReference type="RuleBase" id="RU363098"/>
    </source>
</evidence>
<dbReference type="Pfam" id="PF05183">
    <property type="entry name" value="RdRP"/>
    <property type="match status" value="1"/>
</dbReference>
<proteinExistence type="inferred from homology"/>
<sequence length="572" mass="65354">MEEIASDLAVHCMVTDETQDHEASPAMMAVDNPSDCVSPRGWNQDCDGEDSIVPRVASLGNQMPMQDGDRIQELVSIAPHGIMMLAESPGNGRPSELWSHTIPTHPTDESPRSRLQHVLRRLQGVGPFGWRLGPECAVMLPKPMPNHVAENSFRGTASPRITENELRMKASPQACAMEDLEFCKRFLILSYLCQKIMEDEPVLTVDYIKSLKFLSMAHFESEIWSKFGRKNFQASNRTASDRAKNIDSDPSKTKVYHCHIEIRADSVFYVLKGPYMENKRTHLQKVLGDDSFLIVKFMVPSDTNTDFYRQHCHKVAEDGIVLGLRRYHFFVYKDEGKEKIKKGGEQGEIKKSTSSVRCYFICTESGWREDGAYILPHKTIDQFRKLFMHIHTVPTLAKYMKRFSLILSKTVTLDFDLSTVDVILIDDEPCRDEHGKIVMKDGERRIHTDGTGFISENLAKKCPNRIIMGKKSKVRLFYNGYAVKGTLLVDKRLRDNTIIIRPSMVKVKADPKLSQMQSLSSLEIVSTRAGTMLSMWWILNLLHMEVKDSHYLKFVFFNYGTIWAWDLTETVV</sequence>
<dbReference type="GO" id="GO:0030422">
    <property type="term" value="P:siRNA processing"/>
    <property type="evidence" value="ECO:0007669"/>
    <property type="project" value="TreeGrafter"/>
</dbReference>
<dbReference type="GO" id="GO:0003723">
    <property type="term" value="F:RNA binding"/>
    <property type="evidence" value="ECO:0007669"/>
    <property type="project" value="UniProtKB-KW"/>
</dbReference>
<dbReference type="Pfam" id="PF26252">
    <property type="entry name" value="RdRP_helical"/>
    <property type="match status" value="1"/>
</dbReference>
<dbReference type="GO" id="GO:0031380">
    <property type="term" value="C:nuclear RNA-directed RNA polymerase complex"/>
    <property type="evidence" value="ECO:0007669"/>
    <property type="project" value="TreeGrafter"/>
</dbReference>
<dbReference type="Proteomes" id="UP001341281">
    <property type="component" value="Chromosome 07"/>
</dbReference>
<evidence type="ECO:0000259" key="2">
    <source>
        <dbReference type="Pfam" id="PF05183"/>
    </source>
</evidence>
<gene>
    <name evidence="4" type="ORF">U9M48_030926</name>
</gene>
<reference evidence="4 5" key="1">
    <citation type="submission" date="2024-02" db="EMBL/GenBank/DDBJ databases">
        <title>High-quality chromosome-scale genome assembly of Pensacola bahiagrass (Paspalum notatum Flugge var. saurae).</title>
        <authorList>
            <person name="Vega J.M."/>
            <person name="Podio M."/>
            <person name="Orjuela J."/>
            <person name="Siena L.A."/>
            <person name="Pessino S.C."/>
            <person name="Combes M.C."/>
            <person name="Mariac C."/>
            <person name="Albertini E."/>
            <person name="Pupilli F."/>
            <person name="Ortiz J.P.A."/>
            <person name="Leblanc O."/>
        </authorList>
    </citation>
    <scope>NUCLEOTIDE SEQUENCE [LARGE SCALE GENOMIC DNA]</scope>
    <source>
        <strain evidence="4">R1</strain>
        <tissue evidence="4">Leaf</tissue>
    </source>
</reference>
<evidence type="ECO:0000313" key="4">
    <source>
        <dbReference type="EMBL" id="WVZ83827.1"/>
    </source>
</evidence>
<evidence type="ECO:0000259" key="3">
    <source>
        <dbReference type="Pfam" id="PF26252"/>
    </source>
</evidence>
<protein>
    <recommendedName>
        <fullName evidence="1">RNA-dependent RNA polymerase</fullName>
        <ecNumber evidence="1">2.7.7.48</ecNumber>
    </recommendedName>
</protein>
<dbReference type="PANTHER" id="PTHR23079:SF55">
    <property type="entry name" value="RNA-DIRECTED RNA POLYMERASE"/>
    <property type="match status" value="1"/>
</dbReference>